<dbReference type="GO" id="GO:0005634">
    <property type="term" value="C:nucleus"/>
    <property type="evidence" value="ECO:0007669"/>
    <property type="project" value="UniProtKB-SubCell"/>
</dbReference>
<sequence length="589" mass="66089">MQSNYGIAAEHIKQRHQNFAVSEEQMLHSLPSIPITQPFLQHQHQEHFSPSSQQLQRVENRQQNIGEPPPLQHLRFIQETPCHPLQFAAVNFKLGLNESSDIGIHQTNNVLDQQQQTPSPPRWQTYEDSSTKDPFWRHLNSNTLNRRCSEGKLEERPLGGLTYYEQDLRNHSLNVNLNQKYRIFGELEAICGQASLSQVNHQTGSGSALTSGNCEIQLPNVTADGHGGNFGTAARLVGIDHGSEESVGGEASLDKFKKSKRKCRKLKDQLSSMACFFEGLIKQMMYSQESLQMKFMESIERIDQERKDREEVRRQQEAERNDRQAIARANEQALASSREAVIISCLEKIIGQKINLPSRHYKGSNSAEPPRKNNHCAGTRNTIRWPRAEVEALVRVRSSFEPKFRGPGLKGPLWEEISSILDSMGYQRSAKRCKEKWENINKYFKKTKDGARKRPRQVRTCSYFDQLDQLYARSLTIDNPSPNSSSCSMPLDDNAVGGVEREGNSQFLDAISDMGGSENNLRIGISKVLQIGSYKVGSLLGVGGGEWGHEKVGEIETSGNDVGEKIEMGDGEDNEDHDDGRDGGGGGEN</sequence>
<dbReference type="PROSITE" id="PS50090">
    <property type="entry name" value="MYB_LIKE"/>
    <property type="match status" value="1"/>
</dbReference>
<dbReference type="GO" id="GO:0003677">
    <property type="term" value="F:DNA binding"/>
    <property type="evidence" value="ECO:0007669"/>
    <property type="project" value="UniProtKB-KW"/>
</dbReference>
<keyword evidence="4" id="KW-0804">Transcription</keyword>
<feature type="region of interest" description="Disordered" evidence="6">
    <location>
        <begin position="111"/>
        <end position="131"/>
    </location>
</feature>
<dbReference type="GO" id="GO:0008270">
    <property type="term" value="F:zinc ion binding"/>
    <property type="evidence" value="ECO:0007669"/>
    <property type="project" value="InterPro"/>
</dbReference>
<evidence type="ECO:0000313" key="9">
    <source>
        <dbReference type="Proteomes" id="UP001279734"/>
    </source>
</evidence>
<dbReference type="InterPro" id="IPR001005">
    <property type="entry name" value="SANT/Myb"/>
</dbReference>
<dbReference type="FunFam" id="1.10.10.60:FF:000092">
    <property type="entry name" value="Trihelix transcription factor GT-2"/>
    <property type="match status" value="1"/>
</dbReference>
<evidence type="ECO:0000256" key="3">
    <source>
        <dbReference type="ARBA" id="ARBA00023125"/>
    </source>
</evidence>
<feature type="region of interest" description="Disordered" evidence="6">
    <location>
        <begin position="305"/>
        <end position="324"/>
    </location>
</feature>
<evidence type="ECO:0000256" key="1">
    <source>
        <dbReference type="ARBA" id="ARBA00004123"/>
    </source>
</evidence>
<dbReference type="PANTHER" id="PTHR21654:SF31">
    <property type="entry name" value="OS02G0104500 PROTEIN"/>
    <property type="match status" value="1"/>
</dbReference>
<dbReference type="Pfam" id="PF13837">
    <property type="entry name" value="Myb_DNA-bind_4"/>
    <property type="match status" value="1"/>
</dbReference>
<organism evidence="8 9">
    <name type="scientific">Nepenthes gracilis</name>
    <name type="common">Slender pitcher plant</name>
    <dbReference type="NCBI Taxonomy" id="150966"/>
    <lineage>
        <taxon>Eukaryota</taxon>
        <taxon>Viridiplantae</taxon>
        <taxon>Streptophyta</taxon>
        <taxon>Embryophyta</taxon>
        <taxon>Tracheophyta</taxon>
        <taxon>Spermatophyta</taxon>
        <taxon>Magnoliopsida</taxon>
        <taxon>eudicotyledons</taxon>
        <taxon>Gunneridae</taxon>
        <taxon>Pentapetalae</taxon>
        <taxon>Caryophyllales</taxon>
        <taxon>Nepenthaceae</taxon>
        <taxon>Nepenthes</taxon>
    </lineage>
</organism>
<dbReference type="InterPro" id="IPR002328">
    <property type="entry name" value="ADH_Zn_CS"/>
</dbReference>
<dbReference type="Gene3D" id="1.10.10.60">
    <property type="entry name" value="Homeodomain-like"/>
    <property type="match status" value="1"/>
</dbReference>
<reference evidence="8" key="1">
    <citation type="submission" date="2023-05" db="EMBL/GenBank/DDBJ databases">
        <title>Nepenthes gracilis genome sequencing.</title>
        <authorList>
            <person name="Fukushima K."/>
        </authorList>
    </citation>
    <scope>NUCLEOTIDE SEQUENCE</scope>
    <source>
        <strain evidence="8">SING2019-196</strain>
    </source>
</reference>
<keyword evidence="3" id="KW-0238">DNA-binding</keyword>
<evidence type="ECO:0000313" key="8">
    <source>
        <dbReference type="EMBL" id="GMH06932.1"/>
    </source>
</evidence>
<comment type="caution">
    <text evidence="8">The sequence shown here is derived from an EMBL/GenBank/DDBJ whole genome shotgun (WGS) entry which is preliminary data.</text>
</comment>
<accession>A0AAD3SA25</accession>
<feature type="region of interest" description="Disordered" evidence="6">
    <location>
        <begin position="547"/>
        <end position="589"/>
    </location>
</feature>
<dbReference type="GO" id="GO:0016491">
    <property type="term" value="F:oxidoreductase activity"/>
    <property type="evidence" value="ECO:0007669"/>
    <property type="project" value="InterPro"/>
</dbReference>
<evidence type="ECO:0000256" key="6">
    <source>
        <dbReference type="SAM" id="MobiDB-lite"/>
    </source>
</evidence>
<comment type="subcellular location">
    <subcellularLocation>
        <location evidence="1">Nucleus</location>
    </subcellularLocation>
</comment>
<evidence type="ECO:0000256" key="2">
    <source>
        <dbReference type="ARBA" id="ARBA00023015"/>
    </source>
</evidence>
<gene>
    <name evidence="8" type="ORF">Nepgr_008772</name>
</gene>
<dbReference type="Proteomes" id="UP001279734">
    <property type="component" value="Unassembled WGS sequence"/>
</dbReference>
<keyword evidence="9" id="KW-1185">Reference proteome</keyword>
<proteinExistence type="predicted"/>
<dbReference type="GO" id="GO:0006355">
    <property type="term" value="P:regulation of DNA-templated transcription"/>
    <property type="evidence" value="ECO:0007669"/>
    <property type="project" value="UniProtKB-ARBA"/>
</dbReference>
<keyword evidence="5" id="KW-0539">Nucleus</keyword>
<evidence type="ECO:0000256" key="4">
    <source>
        <dbReference type="ARBA" id="ARBA00023163"/>
    </source>
</evidence>
<dbReference type="EMBL" id="BSYO01000007">
    <property type="protein sequence ID" value="GMH06932.1"/>
    <property type="molecule type" value="Genomic_DNA"/>
</dbReference>
<keyword evidence="2" id="KW-0805">Transcription regulation</keyword>
<feature type="domain" description="Myb-like" evidence="7">
    <location>
        <begin position="384"/>
        <end position="441"/>
    </location>
</feature>
<dbReference type="AlphaFoldDB" id="A0AAD3SA25"/>
<protein>
    <recommendedName>
        <fullName evidence="7">Myb-like domain-containing protein</fullName>
    </recommendedName>
</protein>
<dbReference type="PANTHER" id="PTHR21654">
    <property type="entry name" value="FI21293P1"/>
    <property type="match status" value="1"/>
</dbReference>
<dbReference type="PROSITE" id="PS00059">
    <property type="entry name" value="ADH_ZINC"/>
    <property type="match status" value="1"/>
</dbReference>
<evidence type="ECO:0000259" key="7">
    <source>
        <dbReference type="PROSITE" id="PS50090"/>
    </source>
</evidence>
<dbReference type="InterPro" id="IPR044822">
    <property type="entry name" value="Myb_DNA-bind_4"/>
</dbReference>
<evidence type="ECO:0000256" key="5">
    <source>
        <dbReference type="ARBA" id="ARBA00023242"/>
    </source>
</evidence>
<name>A0AAD3SA25_NEPGR</name>
<dbReference type="CDD" id="cd12203">
    <property type="entry name" value="GT1"/>
    <property type="match status" value="1"/>
</dbReference>